<dbReference type="OrthoDB" id="10250354at2759"/>
<evidence type="ECO:0000313" key="4">
    <source>
        <dbReference type="EMBL" id="KZT67946.1"/>
    </source>
</evidence>
<sequence>MGTDYYKLLGVERNASDDDIKKAYRKMALKWHPDRNKGSEAATKKFKEVSEAFEVLSDKQKRAIYDQFGEEGLKGGGAPPQGAGGPGGGFANFGGFPGGTFSFSTSSPGGGSFRSSGYAPGDPQKIFEQFFGGGLGGLGGMGGFGGGGRSRMGSMFADEDEDMGGFSFGGMPGGMPNGRSTPQSSARRPSSTPSAPPSEITRPLKVSLEDLYMGTTKHLKIGRKLLSGDTEEKVLEIQVLPGWKSGTKVRFPRAGNEQPTGEAQDLVFVVEEKPHDRFVREGNDLICHLSLPLVDALAGEGGRRTVEHLDGRKLQVTIPSGVVKPGQKTVLSGEGMPIRKEGTVRRKGDLTVQWDVNFPDRLTPAQKEGVRKVLG</sequence>
<dbReference type="Pfam" id="PF00226">
    <property type="entry name" value="DnaJ"/>
    <property type="match status" value="1"/>
</dbReference>
<name>A0A165P9Z6_9APHY</name>
<dbReference type="PROSITE" id="PS00636">
    <property type="entry name" value="DNAJ_1"/>
    <property type="match status" value="1"/>
</dbReference>
<dbReference type="GO" id="GO:0006457">
    <property type="term" value="P:protein folding"/>
    <property type="evidence" value="ECO:0007669"/>
    <property type="project" value="InterPro"/>
</dbReference>
<dbReference type="GO" id="GO:0005829">
    <property type="term" value="C:cytosol"/>
    <property type="evidence" value="ECO:0007669"/>
    <property type="project" value="TreeGrafter"/>
</dbReference>
<evidence type="ECO:0000256" key="2">
    <source>
        <dbReference type="SAM" id="MobiDB-lite"/>
    </source>
</evidence>
<dbReference type="SUPFAM" id="SSF49493">
    <property type="entry name" value="HSP40/DnaJ peptide-binding domain"/>
    <property type="match status" value="2"/>
</dbReference>
<feature type="compositionally biased region" description="Gly residues" evidence="2">
    <location>
        <begin position="166"/>
        <end position="176"/>
    </location>
</feature>
<dbReference type="Gene3D" id="2.60.260.20">
    <property type="entry name" value="Urease metallochaperone UreE, N-terminal domain"/>
    <property type="match status" value="2"/>
</dbReference>
<reference evidence="4 5" key="1">
    <citation type="journal article" date="2016" name="Mol. Biol. Evol.">
        <title>Comparative Genomics of Early-Diverging Mushroom-Forming Fungi Provides Insights into the Origins of Lignocellulose Decay Capabilities.</title>
        <authorList>
            <person name="Nagy L.G."/>
            <person name="Riley R."/>
            <person name="Tritt A."/>
            <person name="Adam C."/>
            <person name="Daum C."/>
            <person name="Floudas D."/>
            <person name="Sun H."/>
            <person name="Yadav J.S."/>
            <person name="Pangilinan J."/>
            <person name="Larsson K.H."/>
            <person name="Matsuura K."/>
            <person name="Barry K."/>
            <person name="Labutti K."/>
            <person name="Kuo R."/>
            <person name="Ohm R.A."/>
            <person name="Bhattacharya S.S."/>
            <person name="Shirouzu T."/>
            <person name="Yoshinaga Y."/>
            <person name="Martin F.M."/>
            <person name="Grigoriev I.V."/>
            <person name="Hibbett D.S."/>
        </authorList>
    </citation>
    <scope>NUCLEOTIDE SEQUENCE [LARGE SCALE GENOMIC DNA]</scope>
    <source>
        <strain evidence="4 5">L-15889</strain>
    </source>
</reference>
<dbReference type="CDD" id="cd06257">
    <property type="entry name" value="DnaJ"/>
    <property type="match status" value="1"/>
</dbReference>
<dbReference type="Pfam" id="PF01556">
    <property type="entry name" value="DnaJ_C"/>
    <property type="match status" value="1"/>
</dbReference>
<dbReference type="PRINTS" id="PR00625">
    <property type="entry name" value="JDOMAIN"/>
</dbReference>
<dbReference type="PANTHER" id="PTHR24078:SF553">
    <property type="entry name" value="DNAJ HOMOLOG SUBFAMILY B MEMBER 5"/>
    <property type="match status" value="1"/>
</dbReference>
<dbReference type="PROSITE" id="PS50076">
    <property type="entry name" value="DNAJ_2"/>
    <property type="match status" value="1"/>
</dbReference>
<dbReference type="STRING" id="1314783.A0A165P9Z6"/>
<organism evidence="4 5">
    <name type="scientific">Daedalea quercina L-15889</name>
    <dbReference type="NCBI Taxonomy" id="1314783"/>
    <lineage>
        <taxon>Eukaryota</taxon>
        <taxon>Fungi</taxon>
        <taxon>Dikarya</taxon>
        <taxon>Basidiomycota</taxon>
        <taxon>Agaricomycotina</taxon>
        <taxon>Agaricomycetes</taxon>
        <taxon>Polyporales</taxon>
        <taxon>Fomitopsis</taxon>
    </lineage>
</organism>
<dbReference type="GO" id="GO:0051087">
    <property type="term" value="F:protein-folding chaperone binding"/>
    <property type="evidence" value="ECO:0007669"/>
    <property type="project" value="TreeGrafter"/>
</dbReference>
<feature type="domain" description="J" evidence="3">
    <location>
        <begin position="4"/>
        <end position="69"/>
    </location>
</feature>
<proteinExistence type="predicted"/>
<gene>
    <name evidence="4" type="ORF">DAEQUDRAFT_751497</name>
</gene>
<dbReference type="InterPro" id="IPR001623">
    <property type="entry name" value="DnaJ_domain"/>
</dbReference>
<dbReference type="AlphaFoldDB" id="A0A165P9Z6"/>
<evidence type="ECO:0000313" key="5">
    <source>
        <dbReference type="Proteomes" id="UP000076727"/>
    </source>
</evidence>
<dbReference type="FunFam" id="2.60.260.20:FF:000015">
    <property type="entry name" value="Heat shock protein 40"/>
    <property type="match status" value="1"/>
</dbReference>
<feature type="region of interest" description="Disordered" evidence="2">
    <location>
        <begin position="157"/>
        <end position="203"/>
    </location>
</feature>
<dbReference type="FunFam" id="2.60.260.20:FF:000013">
    <property type="entry name" value="DnaJ subfamily B member 11"/>
    <property type="match status" value="1"/>
</dbReference>
<keyword evidence="5" id="KW-1185">Reference proteome</keyword>
<dbReference type="InterPro" id="IPR008971">
    <property type="entry name" value="HSP40/DnaJ_pept-bd"/>
</dbReference>
<dbReference type="Gene3D" id="1.10.287.110">
    <property type="entry name" value="DnaJ domain"/>
    <property type="match status" value="1"/>
</dbReference>
<feature type="compositionally biased region" description="Low complexity" evidence="2">
    <location>
        <begin position="177"/>
        <end position="193"/>
    </location>
</feature>
<dbReference type="InterPro" id="IPR036869">
    <property type="entry name" value="J_dom_sf"/>
</dbReference>
<dbReference type="SUPFAM" id="SSF46565">
    <property type="entry name" value="Chaperone J-domain"/>
    <property type="match status" value="1"/>
</dbReference>
<dbReference type="GO" id="GO:0051082">
    <property type="term" value="F:unfolded protein binding"/>
    <property type="evidence" value="ECO:0007669"/>
    <property type="project" value="InterPro"/>
</dbReference>
<protein>
    <submittedName>
        <fullName evidence="4">DnaJ-domain-containing protein</fullName>
    </submittedName>
</protein>
<dbReference type="SMART" id="SM00271">
    <property type="entry name" value="DnaJ"/>
    <property type="match status" value="1"/>
</dbReference>
<dbReference type="EMBL" id="KV429071">
    <property type="protein sequence ID" value="KZT67946.1"/>
    <property type="molecule type" value="Genomic_DNA"/>
</dbReference>
<dbReference type="GO" id="GO:0006413">
    <property type="term" value="P:translational initiation"/>
    <property type="evidence" value="ECO:0007669"/>
    <property type="project" value="TreeGrafter"/>
</dbReference>
<accession>A0A165P9Z6</accession>
<evidence type="ECO:0000259" key="3">
    <source>
        <dbReference type="PROSITE" id="PS50076"/>
    </source>
</evidence>
<keyword evidence="1" id="KW-0143">Chaperone</keyword>
<dbReference type="InterPro" id="IPR051339">
    <property type="entry name" value="DnaJ_subfamily_B"/>
</dbReference>
<dbReference type="PANTHER" id="PTHR24078">
    <property type="entry name" value="DNAJ HOMOLOG SUBFAMILY C MEMBER"/>
    <property type="match status" value="1"/>
</dbReference>
<dbReference type="CDD" id="cd10747">
    <property type="entry name" value="DnaJ_C"/>
    <property type="match status" value="1"/>
</dbReference>
<dbReference type="Proteomes" id="UP000076727">
    <property type="component" value="Unassembled WGS sequence"/>
</dbReference>
<dbReference type="InterPro" id="IPR002939">
    <property type="entry name" value="DnaJ_C"/>
</dbReference>
<evidence type="ECO:0000256" key="1">
    <source>
        <dbReference type="ARBA" id="ARBA00023186"/>
    </source>
</evidence>
<dbReference type="InterPro" id="IPR018253">
    <property type="entry name" value="DnaJ_domain_CS"/>
</dbReference>